<dbReference type="EMBL" id="MPDP01000259">
    <property type="protein sequence ID" value="KAK1466541.1"/>
    <property type="molecule type" value="Genomic_DNA"/>
</dbReference>
<accession>A0AAI9V0N3</accession>
<dbReference type="Proteomes" id="UP001239213">
    <property type="component" value="Unassembled WGS sequence"/>
</dbReference>
<evidence type="ECO:0000256" key="1">
    <source>
        <dbReference type="SAM" id="MobiDB-lite"/>
    </source>
</evidence>
<evidence type="ECO:0000313" key="3">
    <source>
        <dbReference type="Proteomes" id="UP001239213"/>
    </source>
</evidence>
<proteinExistence type="predicted"/>
<gene>
    <name evidence="2" type="ORF">CCUS01_07362</name>
</gene>
<name>A0AAI9V0N3_9PEZI</name>
<feature type="compositionally biased region" description="Gly residues" evidence="1">
    <location>
        <begin position="1"/>
        <end position="12"/>
    </location>
</feature>
<organism evidence="2 3">
    <name type="scientific">Colletotrichum cuscutae</name>
    <dbReference type="NCBI Taxonomy" id="1209917"/>
    <lineage>
        <taxon>Eukaryota</taxon>
        <taxon>Fungi</taxon>
        <taxon>Dikarya</taxon>
        <taxon>Ascomycota</taxon>
        <taxon>Pezizomycotina</taxon>
        <taxon>Sordariomycetes</taxon>
        <taxon>Hypocreomycetidae</taxon>
        <taxon>Glomerellales</taxon>
        <taxon>Glomerellaceae</taxon>
        <taxon>Colletotrichum</taxon>
        <taxon>Colletotrichum acutatum species complex</taxon>
    </lineage>
</organism>
<sequence length="211" mass="22842">MEGGGGGGGGRGSNTPRLATPTHPPPTPPHPSTSGGGGGGGGDGTEFDTTVICHLPNLTVHLQSRQGPRFADVESFPAHFETPHNPQFGTNQNNHKTSDLKTISRCDLNGLSTRSRARIPPSNDERVFLFPTMIRPWTIGVCTVQKEAMDSPMPVLHQSSFQACSIPKQLLFIHCTSFSALCMRSFAATPTIYTRRKRGPWGFCFEKIAIR</sequence>
<feature type="region of interest" description="Disordered" evidence="1">
    <location>
        <begin position="1"/>
        <end position="48"/>
    </location>
</feature>
<dbReference type="AlphaFoldDB" id="A0AAI9V0N3"/>
<comment type="caution">
    <text evidence="2">The sequence shown here is derived from an EMBL/GenBank/DDBJ whole genome shotgun (WGS) entry which is preliminary data.</text>
</comment>
<reference evidence="2" key="1">
    <citation type="submission" date="2016-11" db="EMBL/GenBank/DDBJ databases">
        <title>The genome sequence of Colletotrichum cuscutae.</title>
        <authorList>
            <person name="Baroncelli R."/>
        </authorList>
    </citation>
    <scope>NUCLEOTIDE SEQUENCE</scope>
    <source>
        <strain evidence="2">IMI 304802</strain>
    </source>
</reference>
<evidence type="ECO:0000313" key="2">
    <source>
        <dbReference type="EMBL" id="KAK1466541.1"/>
    </source>
</evidence>
<keyword evidence="3" id="KW-1185">Reference proteome</keyword>
<protein>
    <submittedName>
        <fullName evidence="2">Uncharacterized protein</fullName>
    </submittedName>
</protein>
<feature type="compositionally biased region" description="Gly residues" evidence="1">
    <location>
        <begin position="34"/>
        <end position="44"/>
    </location>
</feature>
<feature type="compositionally biased region" description="Pro residues" evidence="1">
    <location>
        <begin position="22"/>
        <end position="31"/>
    </location>
</feature>